<keyword evidence="4" id="KW-1185">Reference proteome</keyword>
<dbReference type="PANTHER" id="PTHR47481:SF31">
    <property type="entry name" value="OS01G0873500 PROTEIN"/>
    <property type="match status" value="1"/>
</dbReference>
<evidence type="ECO:0000313" key="4">
    <source>
        <dbReference type="Proteomes" id="UP001231189"/>
    </source>
</evidence>
<gene>
    <name evidence="3" type="ORF">QYE76_009228</name>
</gene>
<dbReference type="Pfam" id="PF07727">
    <property type="entry name" value="RVT_2"/>
    <property type="match status" value="1"/>
</dbReference>
<evidence type="ECO:0000259" key="2">
    <source>
        <dbReference type="Pfam" id="PF07727"/>
    </source>
</evidence>
<feature type="region of interest" description="Disordered" evidence="1">
    <location>
        <begin position="379"/>
        <end position="412"/>
    </location>
</feature>
<evidence type="ECO:0000313" key="3">
    <source>
        <dbReference type="EMBL" id="KAK1692531.1"/>
    </source>
</evidence>
<feature type="compositionally biased region" description="Polar residues" evidence="1">
    <location>
        <begin position="386"/>
        <end position="406"/>
    </location>
</feature>
<name>A0AAD8TST4_LOLMU</name>
<dbReference type="Proteomes" id="UP001231189">
    <property type="component" value="Unassembled WGS sequence"/>
</dbReference>
<dbReference type="AlphaFoldDB" id="A0AAD8TST4"/>
<reference evidence="3" key="1">
    <citation type="submission" date="2023-07" db="EMBL/GenBank/DDBJ databases">
        <title>A chromosome-level genome assembly of Lolium multiflorum.</title>
        <authorList>
            <person name="Chen Y."/>
            <person name="Copetti D."/>
            <person name="Kolliker R."/>
            <person name="Studer B."/>
        </authorList>
    </citation>
    <scope>NUCLEOTIDE SEQUENCE</scope>
    <source>
        <strain evidence="3">02402/16</strain>
        <tissue evidence="3">Leaf</tissue>
    </source>
</reference>
<sequence>MAPSSKPSGTPINITATLSAAISIKLDQENYLAWKAQALPALYGNDLFGYVLSGLLSSLTPSVLGHVQLLTMSAQVWEALDQTFASRSKARIVQLRTALVKPKKRDTSMSAYFQHTKKIADTMATIGNTLGDDEIISYILTGLGEDHENFTTSMSVIAANEDFTLGDLYGHLTAYEARTGGRGSGGHHDAPFPHSANNAARGGSHGGFGFQRGGGAMAVGAMAATTVVATTAATMGEPTAVAVVTTTGVTGTCKAEGVAEEANQPARSVASMATTPCAATRGATDHMTNDIERLHVHDNYKGNEQIQVANGSHHEGNSASRFGRSISACRSAAAYVACTPARRSAARGRPWRSSGRAWQWASRRRLVSASHTVCTAHDPAQDAHGQASSPSSVQMADSPATSTDTASPALPARRTVKPVRLFDGIIRYDSKKRTFAAEPTSHVDALSVPAWKTAMDAEFSALKINNTWRLVDPPPGRHIVGCKWVFKLKHKPDGTVDRHKPRLVAKGFTQCQGIDYTDTFSPVVKPTTVRLILSIVVSRGWQLHQVDVQKAFLHGDIQEEVYMYQPPGYVDQNFPHRVCRLQKSLYGLKQSPRAWYSKLSSKLQSLGFVPSKADTSLFVFIRRQVIIYMLIYVDDIIITG</sequence>
<dbReference type="SUPFAM" id="SSF56672">
    <property type="entry name" value="DNA/RNA polymerases"/>
    <property type="match status" value="1"/>
</dbReference>
<dbReference type="PANTHER" id="PTHR47481">
    <property type="match status" value="1"/>
</dbReference>
<protein>
    <recommendedName>
        <fullName evidence="2">Reverse transcriptase Ty1/copia-type domain-containing protein</fullName>
    </recommendedName>
</protein>
<dbReference type="InterPro" id="IPR043502">
    <property type="entry name" value="DNA/RNA_pol_sf"/>
</dbReference>
<feature type="region of interest" description="Disordered" evidence="1">
    <location>
        <begin position="180"/>
        <end position="206"/>
    </location>
</feature>
<dbReference type="InterPro" id="IPR013103">
    <property type="entry name" value="RVT_2"/>
</dbReference>
<feature type="domain" description="Reverse transcriptase Ty1/copia-type" evidence="2">
    <location>
        <begin position="465"/>
        <end position="640"/>
    </location>
</feature>
<evidence type="ECO:0000256" key="1">
    <source>
        <dbReference type="SAM" id="MobiDB-lite"/>
    </source>
</evidence>
<organism evidence="3 4">
    <name type="scientific">Lolium multiflorum</name>
    <name type="common">Italian ryegrass</name>
    <name type="synonym">Lolium perenne subsp. multiflorum</name>
    <dbReference type="NCBI Taxonomy" id="4521"/>
    <lineage>
        <taxon>Eukaryota</taxon>
        <taxon>Viridiplantae</taxon>
        <taxon>Streptophyta</taxon>
        <taxon>Embryophyta</taxon>
        <taxon>Tracheophyta</taxon>
        <taxon>Spermatophyta</taxon>
        <taxon>Magnoliopsida</taxon>
        <taxon>Liliopsida</taxon>
        <taxon>Poales</taxon>
        <taxon>Poaceae</taxon>
        <taxon>BOP clade</taxon>
        <taxon>Pooideae</taxon>
        <taxon>Poodae</taxon>
        <taxon>Poeae</taxon>
        <taxon>Poeae Chloroplast Group 2 (Poeae type)</taxon>
        <taxon>Loliodinae</taxon>
        <taxon>Loliinae</taxon>
        <taxon>Lolium</taxon>
    </lineage>
</organism>
<dbReference type="EMBL" id="JAUUTY010000001">
    <property type="protein sequence ID" value="KAK1692531.1"/>
    <property type="molecule type" value="Genomic_DNA"/>
</dbReference>
<proteinExistence type="predicted"/>
<comment type="caution">
    <text evidence="3">The sequence shown here is derived from an EMBL/GenBank/DDBJ whole genome shotgun (WGS) entry which is preliminary data.</text>
</comment>
<dbReference type="Pfam" id="PF14223">
    <property type="entry name" value="Retrotran_gag_2"/>
    <property type="match status" value="1"/>
</dbReference>
<accession>A0AAD8TST4</accession>